<dbReference type="AlphaFoldDB" id="A0A8T0UYV2"/>
<dbReference type="EMBL" id="CM029041">
    <property type="protein sequence ID" value="KAG2629442.1"/>
    <property type="molecule type" value="Genomic_DNA"/>
</dbReference>
<gene>
    <name evidence="1" type="ORF">PVAP13_3KG430001</name>
</gene>
<proteinExistence type="predicted"/>
<keyword evidence="2" id="KW-1185">Reference proteome</keyword>
<organism evidence="1 2">
    <name type="scientific">Panicum virgatum</name>
    <name type="common">Blackwell switchgrass</name>
    <dbReference type="NCBI Taxonomy" id="38727"/>
    <lineage>
        <taxon>Eukaryota</taxon>
        <taxon>Viridiplantae</taxon>
        <taxon>Streptophyta</taxon>
        <taxon>Embryophyta</taxon>
        <taxon>Tracheophyta</taxon>
        <taxon>Spermatophyta</taxon>
        <taxon>Magnoliopsida</taxon>
        <taxon>Liliopsida</taxon>
        <taxon>Poales</taxon>
        <taxon>Poaceae</taxon>
        <taxon>PACMAD clade</taxon>
        <taxon>Panicoideae</taxon>
        <taxon>Panicodae</taxon>
        <taxon>Paniceae</taxon>
        <taxon>Panicinae</taxon>
        <taxon>Panicum</taxon>
        <taxon>Panicum sect. Hiantes</taxon>
    </lineage>
</organism>
<evidence type="ECO:0000313" key="1">
    <source>
        <dbReference type="EMBL" id="KAG2629442.1"/>
    </source>
</evidence>
<accession>A0A8T0UYV2</accession>
<sequence>MANFYREHLTIIDEVEVGYNIRRFFGRTVLVTPVPSPEAPLPTPGQIHHSALRDVVLQNTGVELPLESVSCYLTSDLLLSHSPEEATRILSAPFIRIGEHVLALTPWMPGFGATEIPCDEHLTQQPLTPGRRPRSPQNCIRLHLAISGWKKSISPPPNYGRWTT</sequence>
<evidence type="ECO:0000313" key="2">
    <source>
        <dbReference type="Proteomes" id="UP000823388"/>
    </source>
</evidence>
<reference evidence="1" key="1">
    <citation type="submission" date="2020-05" db="EMBL/GenBank/DDBJ databases">
        <title>WGS assembly of Panicum virgatum.</title>
        <authorList>
            <person name="Lovell J.T."/>
            <person name="Jenkins J."/>
            <person name="Shu S."/>
            <person name="Juenger T.E."/>
            <person name="Schmutz J."/>
        </authorList>
    </citation>
    <scope>NUCLEOTIDE SEQUENCE</scope>
    <source>
        <strain evidence="1">AP13</strain>
    </source>
</reference>
<name>A0A8T0UYV2_PANVG</name>
<protein>
    <submittedName>
        <fullName evidence="1">Uncharacterized protein</fullName>
    </submittedName>
</protein>
<comment type="caution">
    <text evidence="1">The sequence shown here is derived from an EMBL/GenBank/DDBJ whole genome shotgun (WGS) entry which is preliminary data.</text>
</comment>
<dbReference type="Proteomes" id="UP000823388">
    <property type="component" value="Chromosome 3K"/>
</dbReference>